<evidence type="ECO:0000256" key="3">
    <source>
        <dbReference type="ARBA" id="ARBA00023125"/>
    </source>
</evidence>
<dbReference type="InterPro" id="IPR051212">
    <property type="entry name" value="Type-I_RE_S_subunit"/>
</dbReference>
<gene>
    <name evidence="5" type="ORF">NCTC8580_00787</name>
</gene>
<dbReference type="Proteomes" id="UP000255087">
    <property type="component" value="Unassembled WGS sequence"/>
</dbReference>
<dbReference type="REBASE" id="420940">
    <property type="entry name" value="S.Yps8580I"/>
</dbReference>
<dbReference type="InterPro" id="IPR044946">
    <property type="entry name" value="Restrct_endonuc_typeI_TRD_sf"/>
</dbReference>
<dbReference type="Pfam" id="PF01420">
    <property type="entry name" value="Methylase_S"/>
    <property type="match status" value="2"/>
</dbReference>
<keyword evidence="2" id="KW-0680">Restriction system</keyword>
<evidence type="ECO:0000313" key="5">
    <source>
        <dbReference type="EMBL" id="SUP80719.1"/>
    </source>
</evidence>
<proteinExistence type="inferred from homology"/>
<organism evidence="5 6">
    <name type="scientific">Yersinia pseudotuberculosis</name>
    <dbReference type="NCBI Taxonomy" id="633"/>
    <lineage>
        <taxon>Bacteria</taxon>
        <taxon>Pseudomonadati</taxon>
        <taxon>Pseudomonadota</taxon>
        <taxon>Gammaproteobacteria</taxon>
        <taxon>Enterobacterales</taxon>
        <taxon>Yersiniaceae</taxon>
        <taxon>Yersinia</taxon>
    </lineage>
</organism>
<dbReference type="AlphaFoldDB" id="A0A380Q576"/>
<dbReference type="GO" id="GO:0009307">
    <property type="term" value="P:DNA restriction-modification system"/>
    <property type="evidence" value="ECO:0007669"/>
    <property type="project" value="UniProtKB-KW"/>
</dbReference>
<dbReference type="Gene3D" id="3.90.220.20">
    <property type="entry name" value="DNA methylase specificity domains"/>
    <property type="match status" value="2"/>
</dbReference>
<dbReference type="PANTHER" id="PTHR43140:SF1">
    <property type="entry name" value="TYPE I RESTRICTION ENZYME ECOKI SPECIFICITY SUBUNIT"/>
    <property type="match status" value="1"/>
</dbReference>
<dbReference type="PANTHER" id="PTHR43140">
    <property type="entry name" value="TYPE-1 RESTRICTION ENZYME ECOKI SPECIFICITY PROTEIN"/>
    <property type="match status" value="1"/>
</dbReference>
<dbReference type="RefSeq" id="WP_115115087.1">
    <property type="nucleotide sequence ID" value="NZ_UHJC01000001.1"/>
</dbReference>
<evidence type="ECO:0000259" key="4">
    <source>
        <dbReference type="Pfam" id="PF01420"/>
    </source>
</evidence>
<feature type="domain" description="Type I restriction modification DNA specificity" evidence="4">
    <location>
        <begin position="198"/>
        <end position="383"/>
    </location>
</feature>
<dbReference type="CDD" id="cd17268">
    <property type="entry name" value="RMtype1_S_Ara36733I_TRD1-CR1_like"/>
    <property type="match status" value="1"/>
</dbReference>
<evidence type="ECO:0000256" key="2">
    <source>
        <dbReference type="ARBA" id="ARBA00022747"/>
    </source>
</evidence>
<dbReference type="GO" id="GO:0003677">
    <property type="term" value="F:DNA binding"/>
    <property type="evidence" value="ECO:0007669"/>
    <property type="project" value="UniProtKB-KW"/>
</dbReference>
<dbReference type="CDD" id="cd17291">
    <property type="entry name" value="RMtype1_S_MgeORF438P-TRD-CR_like"/>
    <property type="match status" value="1"/>
</dbReference>
<evidence type="ECO:0000313" key="6">
    <source>
        <dbReference type="Proteomes" id="UP000255087"/>
    </source>
</evidence>
<protein>
    <submittedName>
        <fullName evidence="5">Type I restriction enzyme specificity protein MPN_089</fullName>
    </submittedName>
</protein>
<dbReference type="InterPro" id="IPR000055">
    <property type="entry name" value="Restrct_endonuc_typeI_TRD"/>
</dbReference>
<feature type="domain" description="Type I restriction modification DNA specificity" evidence="4">
    <location>
        <begin position="15"/>
        <end position="178"/>
    </location>
</feature>
<sequence length="408" mass="46032">MSNKTLMEKLLDGVEVEWKALGEVAEIKRGTSITKRNAIDGSIPVIAGGRTAAYYHNVSNREGQTIVIAGSGAYAGFVSWWEQPIFVSDAFTVKPRGLLLARYCYHFLMNMQQQLHEFKSGGGVPHVYPRDVAPVQIPIPCPDNPKKSLEIQEKFVRILDSFTELTTELTTALTTELNTRKKQYKYYRDQLLSFEGRDVEWKTLGEIGEFIRGKRFTKADFVEEGLSAIHYGEIYTLYGVWTKFASSKVRFELSDSLRYAEPGDVVIAGVGETVEDVGKSVAWIGSEKVAIHDDSYAFRHSMNPKFISYVMQTAKFIDEKAKHVSRGKVNRLLISGVQKVRIPIPYPDDPEKSLIEQARIVGILDKLDVVTSSLSEGLQCEIELRQKQYEHYRNLLFSFPKPVSEAAA</sequence>
<comment type="similarity">
    <text evidence="1">Belongs to the type-I restriction system S methylase family.</text>
</comment>
<accession>A0A380Q576</accession>
<reference evidence="5 6" key="1">
    <citation type="submission" date="2018-06" db="EMBL/GenBank/DDBJ databases">
        <authorList>
            <consortium name="Pathogen Informatics"/>
            <person name="Doyle S."/>
        </authorList>
    </citation>
    <scope>NUCLEOTIDE SEQUENCE [LARGE SCALE GENOMIC DNA]</scope>
    <source>
        <strain evidence="5 6">NCTC8580</strain>
    </source>
</reference>
<dbReference type="SUPFAM" id="SSF116734">
    <property type="entry name" value="DNA methylase specificity domain"/>
    <property type="match status" value="2"/>
</dbReference>
<evidence type="ECO:0000256" key="1">
    <source>
        <dbReference type="ARBA" id="ARBA00010923"/>
    </source>
</evidence>
<name>A0A380Q576_YERPU</name>
<dbReference type="EMBL" id="UHJC01000001">
    <property type="protein sequence ID" value="SUP80719.1"/>
    <property type="molecule type" value="Genomic_DNA"/>
</dbReference>
<keyword evidence="3" id="KW-0238">DNA-binding</keyword>